<proteinExistence type="predicted"/>
<gene>
    <name evidence="1" type="ORF">mgI582</name>
    <name evidence="2" type="ORF">MGR_4161</name>
</gene>
<protein>
    <submittedName>
        <fullName evidence="1">Uncharacterized protein</fullName>
    </submittedName>
</protein>
<dbReference type="AlphaFoldDB" id="Q3BK60"/>
<reference evidence="2" key="2">
    <citation type="journal article" date="2007" name="J. Bacteriol.">
        <title>Comparative genome analysis of four magnetotactic bacteria reveals a complex set of group-specific genes implicated in magnetosome biomineralization and function.</title>
        <authorList>
            <person name="Richter M."/>
            <person name="Kube M."/>
            <person name="Bazylinski D.A."/>
            <person name="Lombardot T."/>
            <person name="Gloeckner F.O."/>
            <person name="Reinhardt R."/>
            <person name="Schueler D."/>
        </authorList>
    </citation>
    <scope>NUCLEOTIDE SEQUENCE</scope>
    <source>
        <strain evidence="2">MSR-1</strain>
    </source>
</reference>
<evidence type="ECO:0000313" key="1">
    <source>
        <dbReference type="EMBL" id="CAJ30181.1"/>
    </source>
</evidence>
<evidence type="ECO:0000313" key="2">
    <source>
        <dbReference type="EMBL" id="CAM78093.1"/>
    </source>
</evidence>
<reference evidence="1" key="1">
    <citation type="journal article" date="2005" name="J. Bacteriol.">
        <title>A hypervariable 130-kilobase genomic region of Magnetospirillum gryphiswaldense comprises a magnetosome island which undergoes frequent rearrangements during stationary growth.</title>
        <authorList>
            <person name="Ullrich S."/>
            <person name="Kube M."/>
            <person name="Schuebbe S."/>
            <person name="Reinhardt R."/>
            <person name="Schueler D."/>
        </authorList>
    </citation>
    <scope>NUCLEOTIDE SEQUENCE</scope>
    <source>
        <strain evidence="1">MSR-1</strain>
    </source>
</reference>
<accession>Q3BK60</accession>
<sequence>MSTGLDENLIDLGEAAADSQLRQMDGYRAITIDLRQPHHGSRLRDVDDAVHRPNRPAPTVTLIKIAKGNSFHDPLPLGAFHCTLTTV</sequence>
<organism evidence="1">
    <name type="scientific">Magnetospirillum gryphiswaldense</name>
    <dbReference type="NCBI Taxonomy" id="55518"/>
    <lineage>
        <taxon>Bacteria</taxon>
        <taxon>Pseudomonadati</taxon>
        <taxon>Pseudomonadota</taxon>
        <taxon>Alphaproteobacteria</taxon>
        <taxon>Rhodospirillales</taxon>
        <taxon>Rhodospirillaceae</taxon>
        <taxon>Magnetospirillum</taxon>
    </lineage>
</organism>
<name>Q3BK60_9PROT</name>
<dbReference type="EMBL" id="AM085146">
    <property type="protein sequence ID" value="CAJ30181.1"/>
    <property type="molecule type" value="Genomic_DNA"/>
</dbReference>
<dbReference type="EMBL" id="CU459003">
    <property type="protein sequence ID" value="CAM78093.1"/>
    <property type="molecule type" value="Genomic_DNA"/>
</dbReference>